<dbReference type="GO" id="GO:0009450">
    <property type="term" value="P:gamma-aminobutyric acid catabolic process"/>
    <property type="evidence" value="ECO:0007669"/>
    <property type="project" value="TreeGrafter"/>
</dbReference>
<dbReference type="Gene3D" id="3.40.605.10">
    <property type="entry name" value="Aldehyde Dehydrogenase, Chain A, domain 1"/>
    <property type="match status" value="1"/>
</dbReference>
<organism evidence="4 5">
    <name type="scientific">Paenibacillus xerothermodurans</name>
    <dbReference type="NCBI Taxonomy" id="1977292"/>
    <lineage>
        <taxon>Bacteria</taxon>
        <taxon>Bacillati</taxon>
        <taxon>Bacillota</taxon>
        <taxon>Bacilli</taxon>
        <taxon>Bacillales</taxon>
        <taxon>Paenibacillaceae</taxon>
        <taxon>Paenibacillus</taxon>
    </lineage>
</organism>
<keyword evidence="2" id="KW-0560">Oxidoreductase</keyword>
<dbReference type="EMBL" id="NHRJ02000003">
    <property type="protein sequence ID" value="PZE21529.1"/>
    <property type="molecule type" value="Genomic_DNA"/>
</dbReference>
<dbReference type="CDD" id="cd07103">
    <property type="entry name" value="ALDH_F5_SSADH_GabD"/>
    <property type="match status" value="1"/>
</dbReference>
<dbReference type="InterPro" id="IPR016163">
    <property type="entry name" value="Ald_DH_C"/>
</dbReference>
<dbReference type="Pfam" id="PF00171">
    <property type="entry name" value="Aldedh"/>
    <property type="match status" value="1"/>
</dbReference>
<feature type="domain" description="Aldehyde dehydrogenase" evidence="3">
    <location>
        <begin position="13"/>
        <end position="472"/>
    </location>
</feature>
<evidence type="ECO:0000256" key="1">
    <source>
        <dbReference type="ARBA" id="ARBA00009986"/>
    </source>
</evidence>
<dbReference type="InterPro" id="IPR016162">
    <property type="entry name" value="Ald_DH_N"/>
</dbReference>
<evidence type="ECO:0000313" key="4">
    <source>
        <dbReference type="EMBL" id="PZE21529.1"/>
    </source>
</evidence>
<name>A0A2W1NA52_PAEXE</name>
<dbReference type="PANTHER" id="PTHR43353:SF5">
    <property type="entry name" value="SUCCINATE-SEMIALDEHYDE DEHYDROGENASE, MITOCHONDRIAL"/>
    <property type="match status" value="1"/>
</dbReference>
<dbReference type="InterPro" id="IPR050740">
    <property type="entry name" value="Aldehyde_DH_Superfamily"/>
</dbReference>
<proteinExistence type="inferred from homology"/>
<comment type="caution">
    <text evidence="4">The sequence shown here is derived from an EMBL/GenBank/DDBJ whole genome shotgun (WGS) entry which is preliminary data.</text>
</comment>
<gene>
    <name evidence="4" type="ORF">CBW46_008505</name>
</gene>
<dbReference type="Gene3D" id="3.40.309.10">
    <property type="entry name" value="Aldehyde Dehydrogenase, Chain A, domain 2"/>
    <property type="match status" value="1"/>
</dbReference>
<evidence type="ECO:0000259" key="3">
    <source>
        <dbReference type="Pfam" id="PF00171"/>
    </source>
</evidence>
<dbReference type="PANTHER" id="PTHR43353">
    <property type="entry name" value="SUCCINATE-SEMIALDEHYDE DEHYDROGENASE, MITOCHONDRIAL"/>
    <property type="match status" value="1"/>
</dbReference>
<comment type="similarity">
    <text evidence="1">Belongs to the aldehyde dehydrogenase family.</text>
</comment>
<dbReference type="Proteomes" id="UP000214746">
    <property type="component" value="Unassembled WGS sequence"/>
</dbReference>
<dbReference type="AlphaFoldDB" id="A0A2W1NA52"/>
<dbReference type="SUPFAM" id="SSF53720">
    <property type="entry name" value="ALDH-like"/>
    <property type="match status" value="1"/>
</dbReference>
<accession>A0A2W1NA52</accession>
<dbReference type="FunFam" id="3.40.309.10:FF:000004">
    <property type="entry name" value="Succinate-semialdehyde dehydrogenase I"/>
    <property type="match status" value="1"/>
</dbReference>
<keyword evidence="5" id="KW-1185">Reference proteome</keyword>
<dbReference type="FunFam" id="3.40.605.10:FF:000005">
    <property type="entry name" value="Succinate-semialdehyde dehydrogenase I"/>
    <property type="match status" value="1"/>
</dbReference>
<protein>
    <submittedName>
        <fullName evidence="4">NAD-dependent succinate-semialdehyde dehydrogenase</fullName>
    </submittedName>
</protein>
<dbReference type="InterPro" id="IPR015590">
    <property type="entry name" value="Aldehyde_DH_dom"/>
</dbReference>
<dbReference type="GO" id="GO:0004777">
    <property type="term" value="F:succinate-semialdehyde dehydrogenase (NAD+) activity"/>
    <property type="evidence" value="ECO:0007669"/>
    <property type="project" value="TreeGrafter"/>
</dbReference>
<reference evidence="4" key="1">
    <citation type="submission" date="2018-06" db="EMBL/GenBank/DDBJ databases">
        <title>Paenibacillus xerothermodurans sp. nov. an extremely dry heat resistant spore forming bacterium isolated from the soil of Cape Canaveral, Florida.</title>
        <authorList>
            <person name="Seuylemezian A."/>
            <person name="Kaur N."/>
            <person name="Patil P."/>
            <person name="Patil P."/>
            <person name="Mayilraj S."/>
            <person name="Vaishampayan P."/>
        </authorList>
    </citation>
    <scope>NUCLEOTIDE SEQUENCE [LARGE SCALE GENOMIC DNA]</scope>
    <source>
        <strain evidence="4">ATCC 27380</strain>
    </source>
</reference>
<dbReference type="InterPro" id="IPR016161">
    <property type="entry name" value="Ald_DH/histidinol_DH"/>
</dbReference>
<evidence type="ECO:0000256" key="2">
    <source>
        <dbReference type="ARBA" id="ARBA00023002"/>
    </source>
</evidence>
<sequence>MESRLYISGEWLATDETIDIVDPATQDVVARASKADAKLVAQAVTAAYEALGAWSQTPARKRAQVLNQINELLLKRKNEIAEVLSKEQGKPLVEAVGEVIYSADFFAWYAEEGKRIYGELIPPSRPGHELRVEHVPVGVVAAITPWNFPAGMLARKLAPALAAGCTVVLKPASQTPLTAIKFFEIFNEAGLPAGVANLVIGSGSEIGEQLLKDKRVRKVTFTGSTPVGASIMRQAAAKISKVSLELGGHAPFIVLDDADVDASIRNLLLIKMRNAGQTCISPNRIFVQSSIYEQFRQKLVEKVGQLKLGRYDTQKVNVGPLIDHSALTHMQSQVDDAVAKGALLLCGGKKCDDSHLVQGNFYLPTVLSDVTPDMNIFHEETFGPIIPLIRFESDSELIEQANDSIYGLAAYVFSQNYKRAKGIVDSLEYGTIAVNDISASDMAQAPTGGMKESGMGREGGRQGLYEFLECKYTLVNYK</sequence>
<evidence type="ECO:0000313" key="5">
    <source>
        <dbReference type="Proteomes" id="UP000214746"/>
    </source>
</evidence>